<evidence type="ECO:0000313" key="2">
    <source>
        <dbReference type="EMBL" id="CAD8509392.1"/>
    </source>
</evidence>
<feature type="compositionally biased region" description="Low complexity" evidence="1">
    <location>
        <begin position="416"/>
        <end position="431"/>
    </location>
</feature>
<sequence length="760" mass="82120">MSDACVDDHSNPPWDPLREQEWASLSAEVDSMEVMGNWDSVSSSGHVPTHSDHGDDCDVLNISCPVTRPKVCLQFSQVAIDGEPNLDTNTGWPFGMSQGLNGPLQGRGGAGAEKHGEMCAMHMEHDVDDALFDDADDDPEKELSIPFQLSRSENKDGMFHSGMNGFNRVKVENRKDSLNLTLAIPDGKTEAYLVEADSAPPNAVSKTDPAENSLFPVHLFVTAIADGKILSDSPPKVNAVLEQVRKKVSKEQNTVVQVCNEGAVDLKMRVFVANSVEAKAVWDYISTHTTQIPAPFVVLSKTLMMAVSYDSSSLDPSLASVADRLRKQIKTHAVKVLREAIGDKACTLTTAMLRGYSGPMAPAKIIEPLVQKRATMVPGHPVKRFIILPAKNKSVKDEKGANGSLGSPKTNGRGYSSGCSSATPTPPSSSGNMWQSLHLPHTPRSPDTSAPSTPGGAMQPQEEMDLMWEGRLTAHFPVNLFVTAIADGEMARDTPPKVQERLAQIVRKVPKEQNTSVEVSEGCTIDLKMRVFVVNSEDAKAVGEYINSHMDQLPAPFVVLAKQLPMAVLYDPTALDLSDASVADRLRKQAKTRAVKVLREAIATKSLGITQHMLRGHCGAMQPSERLTDFLITRTQVLESDPKNRYFVFAARNKGCSVPCSPRKRPTPDSPPVVGDALNHLDASCENMEGGDASAGQAQAMNVGPLMKQASIRPLAVGVNRRGGAASASHLHRNMLDKAFNKKMKGSYEHIPPIPSGSAL</sequence>
<organism evidence="2">
    <name type="scientific">Hanusia phi</name>
    <dbReference type="NCBI Taxonomy" id="3032"/>
    <lineage>
        <taxon>Eukaryota</taxon>
        <taxon>Cryptophyceae</taxon>
        <taxon>Pyrenomonadales</taxon>
        <taxon>Geminigeraceae</taxon>
        <taxon>Hanusia</taxon>
    </lineage>
</organism>
<evidence type="ECO:0000256" key="1">
    <source>
        <dbReference type="SAM" id="MobiDB-lite"/>
    </source>
</evidence>
<feature type="compositionally biased region" description="Polar residues" evidence="1">
    <location>
        <begin position="404"/>
        <end position="414"/>
    </location>
</feature>
<protein>
    <submittedName>
        <fullName evidence="2">Uncharacterized protein</fullName>
    </submittedName>
</protein>
<reference evidence="2" key="1">
    <citation type="submission" date="2021-01" db="EMBL/GenBank/DDBJ databases">
        <authorList>
            <person name="Corre E."/>
            <person name="Pelletier E."/>
            <person name="Niang G."/>
            <person name="Scheremetjew M."/>
            <person name="Finn R."/>
            <person name="Kale V."/>
            <person name="Holt S."/>
            <person name="Cochrane G."/>
            <person name="Meng A."/>
            <person name="Brown T."/>
            <person name="Cohen L."/>
        </authorList>
    </citation>
    <scope>NUCLEOTIDE SEQUENCE</scope>
    <source>
        <strain evidence="2">CCMP325</strain>
    </source>
</reference>
<name>A0A7S0I336_9CRYP</name>
<feature type="region of interest" description="Disordered" evidence="1">
    <location>
        <begin position="396"/>
        <end position="459"/>
    </location>
</feature>
<dbReference type="EMBL" id="HBEO01035647">
    <property type="protein sequence ID" value="CAD8509392.1"/>
    <property type="molecule type" value="Transcribed_RNA"/>
</dbReference>
<dbReference type="AlphaFoldDB" id="A0A7S0I336"/>
<proteinExistence type="predicted"/>
<accession>A0A7S0I336</accession>
<gene>
    <name evidence="2" type="ORF">HPHI1048_LOCUS24167</name>
</gene>